<gene>
    <name evidence="1" type="ORF">E5K00_10355</name>
</gene>
<name>A0A4Z0Q8R5_9BACT</name>
<proteinExistence type="predicted"/>
<dbReference type="AlphaFoldDB" id="A0A4Z0Q8R5"/>
<comment type="caution">
    <text evidence="1">The sequence shown here is derived from an EMBL/GenBank/DDBJ whole genome shotgun (WGS) entry which is preliminary data.</text>
</comment>
<sequence>MLSPFTPPAALATQIDPLLTFVRAIGLEVREASLEGQKTFLPGLLIDRGALVVDRQRLLYPGDILHEAGHIAVTPAAERPRLLDNVTENHPEKEGDEMAVLCWSYAASRALDLPPEVVFHPHGYKNESQWLIDNFQSGQNIGLPLLVWMGLTTTDAFPRMTRWLRQ</sequence>
<dbReference type="RefSeq" id="WP_135463141.1">
    <property type="nucleotide sequence ID" value="NZ_SRLC01000001.1"/>
</dbReference>
<dbReference type="Proteomes" id="UP000297549">
    <property type="component" value="Unassembled WGS sequence"/>
</dbReference>
<accession>A0A4Z0Q8R5</accession>
<keyword evidence="2" id="KW-1185">Reference proteome</keyword>
<dbReference type="OrthoDB" id="1441538at2"/>
<organism evidence="1 2">
    <name type="scientific">Hymenobacter aquaticus</name>
    <dbReference type="NCBI Taxonomy" id="1867101"/>
    <lineage>
        <taxon>Bacteria</taxon>
        <taxon>Pseudomonadati</taxon>
        <taxon>Bacteroidota</taxon>
        <taxon>Cytophagia</taxon>
        <taxon>Cytophagales</taxon>
        <taxon>Hymenobacteraceae</taxon>
        <taxon>Hymenobacter</taxon>
    </lineage>
</organism>
<evidence type="ECO:0000313" key="1">
    <source>
        <dbReference type="EMBL" id="TGE25563.1"/>
    </source>
</evidence>
<evidence type="ECO:0000313" key="2">
    <source>
        <dbReference type="Proteomes" id="UP000297549"/>
    </source>
</evidence>
<protein>
    <submittedName>
        <fullName evidence="1">Uncharacterized protein</fullName>
    </submittedName>
</protein>
<dbReference type="EMBL" id="SRLC01000001">
    <property type="protein sequence ID" value="TGE25563.1"/>
    <property type="molecule type" value="Genomic_DNA"/>
</dbReference>
<reference evidence="1 2" key="1">
    <citation type="submission" date="2019-04" db="EMBL/GenBank/DDBJ databases">
        <authorList>
            <person name="Feng G."/>
            <person name="Zhang J."/>
            <person name="Zhu H."/>
        </authorList>
    </citation>
    <scope>NUCLEOTIDE SEQUENCE [LARGE SCALE GENOMIC DNA]</scope>
    <source>
        <strain evidence="1 2">JCM 31653</strain>
    </source>
</reference>